<dbReference type="PIRSF" id="PIRSF038971">
    <property type="entry name" value="PhnM"/>
    <property type="match status" value="1"/>
</dbReference>
<organism evidence="2">
    <name type="scientific">mine drainage metagenome</name>
    <dbReference type="NCBI Taxonomy" id="410659"/>
    <lineage>
        <taxon>unclassified sequences</taxon>
        <taxon>metagenomes</taxon>
        <taxon>ecological metagenomes</taxon>
    </lineage>
</organism>
<dbReference type="NCBIfam" id="NF011989">
    <property type="entry name" value="PRK15446.2-5"/>
    <property type="match status" value="1"/>
</dbReference>
<keyword evidence="2" id="KW-0378">Hydrolase</keyword>
<dbReference type="PANTHER" id="PTHR43135:SF3">
    <property type="entry name" value="ALPHA-D-RIBOSE 1-METHYLPHOSPHONATE 5-TRIPHOSPHATE DIPHOSPHATASE"/>
    <property type="match status" value="1"/>
</dbReference>
<dbReference type="Gene3D" id="3.20.20.140">
    <property type="entry name" value="Metal-dependent hydrolases"/>
    <property type="match status" value="2"/>
</dbReference>
<dbReference type="GO" id="GO:0019700">
    <property type="term" value="P:organic phosphonate catabolic process"/>
    <property type="evidence" value="ECO:0007669"/>
    <property type="project" value="InterPro"/>
</dbReference>
<name>A0A1J5S1D7_9ZZZZ</name>
<dbReference type="AlphaFoldDB" id="A0A1J5S1D7"/>
<gene>
    <name evidence="2" type="primary">phnM_1</name>
    <name evidence="2" type="ORF">GALL_158210</name>
</gene>
<dbReference type="GO" id="GO:0016810">
    <property type="term" value="F:hydrolase activity, acting on carbon-nitrogen (but not peptide) bonds"/>
    <property type="evidence" value="ECO:0007669"/>
    <property type="project" value="InterPro"/>
</dbReference>
<dbReference type="CDD" id="cd01306">
    <property type="entry name" value="PhnM"/>
    <property type="match status" value="1"/>
</dbReference>
<feature type="domain" description="Amidohydrolase-related" evidence="1">
    <location>
        <begin position="198"/>
        <end position="359"/>
    </location>
</feature>
<dbReference type="NCBIfam" id="NF011984">
    <property type="entry name" value="PRK15446.1-5"/>
    <property type="match status" value="1"/>
</dbReference>
<dbReference type="PANTHER" id="PTHR43135">
    <property type="entry name" value="ALPHA-D-RIBOSE 1-METHYLPHOSPHONATE 5-TRIPHOSPHATE DIPHOSPHATASE"/>
    <property type="match status" value="1"/>
</dbReference>
<dbReference type="EC" id="3.6.1.63" evidence="2"/>
<sequence>MNKHFYLTGAQVVLENETLKDAAVLIADGNIVAIDPASSEGAQEIDLRGQTLMPGMIDLHCDALEKEAEPRPGVHFPFDFACAQADKRNAAAGITTIYHALSFANAELGVRNNATAAELARAVHAWQQHALVDNRVHARYEITDPTAPEVLNDLLGNDEIHLMSFMDHTPGQGQFKSIDAYRSFQSRTYKKDEAEFEALLAEKLAQGAGAEGRMQQLAQQARELGIPLASHDDDRPEKVDVVKGLGVSVSEFPINLETAVAARAAGLSTLFGAPNVVRGKSQSGSMRALDAVREGVADCLCGDYSPAALLPAVLQLPELAGIKLHQAVALVTCNPARAVSLNDRGSIAAGKRADLLAVRYLGGLPQVSRVWSAGLPVMTLAFDHGA</sequence>
<dbReference type="NCBIfam" id="NF011987">
    <property type="entry name" value="PRK15446.2-3"/>
    <property type="match status" value="1"/>
</dbReference>
<dbReference type="SUPFAM" id="SSF51556">
    <property type="entry name" value="Metallo-dependent hydrolases"/>
    <property type="match status" value="1"/>
</dbReference>
<accession>A0A1J5S1D7</accession>
<evidence type="ECO:0000259" key="1">
    <source>
        <dbReference type="Pfam" id="PF01979"/>
    </source>
</evidence>
<dbReference type="NCBIfam" id="TIGR02318">
    <property type="entry name" value="phosphono_phnM"/>
    <property type="match status" value="1"/>
</dbReference>
<dbReference type="InterPro" id="IPR006680">
    <property type="entry name" value="Amidohydro-rel"/>
</dbReference>
<proteinExistence type="predicted"/>
<evidence type="ECO:0000313" key="2">
    <source>
        <dbReference type="EMBL" id="OIR02201.1"/>
    </source>
</evidence>
<reference evidence="2" key="1">
    <citation type="submission" date="2016-10" db="EMBL/GenBank/DDBJ databases">
        <title>Sequence of Gallionella enrichment culture.</title>
        <authorList>
            <person name="Poehlein A."/>
            <person name="Muehling M."/>
            <person name="Daniel R."/>
        </authorList>
    </citation>
    <scope>NUCLEOTIDE SEQUENCE</scope>
</reference>
<dbReference type="InterPro" id="IPR012696">
    <property type="entry name" value="PhnM"/>
</dbReference>
<dbReference type="InterPro" id="IPR011059">
    <property type="entry name" value="Metal-dep_hydrolase_composite"/>
</dbReference>
<protein>
    <submittedName>
        <fullName evidence="2">Alpha-D-ribose 1-methylphosphonate 5-triphosphate diphosphatase</fullName>
        <ecNumber evidence="2">3.6.1.63</ecNumber>
    </submittedName>
</protein>
<comment type="caution">
    <text evidence="2">The sequence shown here is derived from an EMBL/GenBank/DDBJ whole genome shotgun (WGS) entry which is preliminary data.</text>
</comment>
<dbReference type="InterPro" id="IPR032466">
    <property type="entry name" value="Metal_Hydrolase"/>
</dbReference>
<dbReference type="EMBL" id="MLJW01000077">
    <property type="protein sequence ID" value="OIR02201.1"/>
    <property type="molecule type" value="Genomic_DNA"/>
</dbReference>
<dbReference type="SUPFAM" id="SSF51338">
    <property type="entry name" value="Composite domain of metallo-dependent hydrolases"/>
    <property type="match status" value="1"/>
</dbReference>
<dbReference type="NCBIfam" id="NF011990">
    <property type="entry name" value="PRK15446.2-6"/>
    <property type="match status" value="1"/>
</dbReference>
<dbReference type="InterPro" id="IPR051781">
    <property type="entry name" value="Metallo-dep_Hydrolase"/>
</dbReference>
<dbReference type="Pfam" id="PF01979">
    <property type="entry name" value="Amidohydro_1"/>
    <property type="match status" value="1"/>
</dbReference>
<dbReference type="Gene3D" id="2.30.40.10">
    <property type="entry name" value="Urease, subunit C, domain 1"/>
    <property type="match status" value="1"/>
</dbReference>